<dbReference type="HOGENOM" id="CLU_096567_3_0_1"/>
<feature type="transmembrane region" description="Helical" evidence="1">
    <location>
        <begin position="137"/>
        <end position="155"/>
    </location>
</feature>
<dbReference type="eggNOG" id="ENOG502SARD">
    <property type="taxonomic scope" value="Eukaryota"/>
</dbReference>
<dbReference type="OMA" id="CIRFLQF"/>
<reference evidence="2 3" key="2">
    <citation type="journal article" date="2012" name="PLoS Pathog.">
        <title>Diverse lifestyles and strategies of plant pathogenesis encoded in the genomes of eighteen Dothideomycetes fungi.</title>
        <authorList>
            <person name="Ohm R.A."/>
            <person name="Feau N."/>
            <person name="Henrissat B."/>
            <person name="Schoch C.L."/>
            <person name="Horwitz B.A."/>
            <person name="Barry K.W."/>
            <person name="Condon B.J."/>
            <person name="Copeland A.C."/>
            <person name="Dhillon B."/>
            <person name="Glaser F."/>
            <person name="Hesse C.N."/>
            <person name="Kosti I."/>
            <person name="LaButti K."/>
            <person name="Lindquist E.A."/>
            <person name="Lucas S."/>
            <person name="Salamov A.A."/>
            <person name="Bradshaw R.E."/>
            <person name="Ciuffetti L."/>
            <person name="Hamelin R.C."/>
            <person name="Kema G.H.J."/>
            <person name="Lawrence C."/>
            <person name="Scott J.A."/>
            <person name="Spatafora J.W."/>
            <person name="Turgeon B.G."/>
            <person name="de Wit P.J.G.M."/>
            <person name="Zhong S."/>
            <person name="Goodwin S.B."/>
            <person name="Grigoriev I.V."/>
        </authorList>
    </citation>
    <scope>NUCLEOTIDE SEQUENCE [LARGE SCALE GENOMIC DNA]</scope>
    <source>
        <strain evidence="3">NZE10 / CBS 128990</strain>
    </source>
</reference>
<keyword evidence="1" id="KW-0472">Membrane</keyword>
<dbReference type="Proteomes" id="UP000016933">
    <property type="component" value="Unassembled WGS sequence"/>
</dbReference>
<dbReference type="AlphaFoldDB" id="N1PRT3"/>
<proteinExistence type="predicted"/>
<dbReference type="OrthoDB" id="5363290at2759"/>
<feature type="transmembrane region" description="Helical" evidence="1">
    <location>
        <begin position="97"/>
        <end position="117"/>
    </location>
</feature>
<protein>
    <recommendedName>
        <fullName evidence="4">MARVEL domain-containing protein</fullName>
    </recommendedName>
</protein>
<organism evidence="2 3">
    <name type="scientific">Dothistroma septosporum (strain NZE10 / CBS 128990)</name>
    <name type="common">Red band needle blight fungus</name>
    <name type="synonym">Mycosphaerella pini</name>
    <dbReference type="NCBI Taxonomy" id="675120"/>
    <lineage>
        <taxon>Eukaryota</taxon>
        <taxon>Fungi</taxon>
        <taxon>Dikarya</taxon>
        <taxon>Ascomycota</taxon>
        <taxon>Pezizomycotina</taxon>
        <taxon>Dothideomycetes</taxon>
        <taxon>Dothideomycetidae</taxon>
        <taxon>Mycosphaerellales</taxon>
        <taxon>Mycosphaerellaceae</taxon>
        <taxon>Dothistroma</taxon>
    </lineage>
</organism>
<accession>N1PRT3</accession>
<keyword evidence="1" id="KW-0812">Transmembrane</keyword>
<feature type="transmembrane region" description="Helical" evidence="1">
    <location>
        <begin position="21"/>
        <end position="43"/>
    </location>
</feature>
<evidence type="ECO:0008006" key="4">
    <source>
        <dbReference type="Google" id="ProtNLM"/>
    </source>
</evidence>
<dbReference type="PANTHER" id="PTHR42083:SF1">
    <property type="entry name" value="MARVEL DOMAIN-CONTAINING PROTEIN"/>
    <property type="match status" value="1"/>
</dbReference>
<reference evidence="3" key="1">
    <citation type="journal article" date="2012" name="PLoS Genet.">
        <title>The genomes of the fungal plant pathogens Cladosporium fulvum and Dothistroma septosporum reveal adaptation to different hosts and lifestyles but also signatures of common ancestry.</title>
        <authorList>
            <person name="de Wit P.J.G.M."/>
            <person name="van der Burgt A."/>
            <person name="Oekmen B."/>
            <person name="Stergiopoulos I."/>
            <person name="Abd-Elsalam K.A."/>
            <person name="Aerts A.L."/>
            <person name="Bahkali A.H."/>
            <person name="Beenen H.G."/>
            <person name="Chettri P."/>
            <person name="Cox M.P."/>
            <person name="Datema E."/>
            <person name="de Vries R.P."/>
            <person name="Dhillon B."/>
            <person name="Ganley A.R."/>
            <person name="Griffiths S.A."/>
            <person name="Guo Y."/>
            <person name="Hamelin R.C."/>
            <person name="Henrissat B."/>
            <person name="Kabir M.S."/>
            <person name="Jashni M.K."/>
            <person name="Kema G."/>
            <person name="Klaubauf S."/>
            <person name="Lapidus A."/>
            <person name="Levasseur A."/>
            <person name="Lindquist E."/>
            <person name="Mehrabi R."/>
            <person name="Ohm R.A."/>
            <person name="Owen T.J."/>
            <person name="Salamov A."/>
            <person name="Schwelm A."/>
            <person name="Schijlen E."/>
            <person name="Sun H."/>
            <person name="van den Burg H.A."/>
            <person name="van Ham R.C.H.J."/>
            <person name="Zhang S."/>
            <person name="Goodwin S.B."/>
            <person name="Grigoriev I.V."/>
            <person name="Collemare J."/>
            <person name="Bradshaw R.E."/>
        </authorList>
    </citation>
    <scope>NUCLEOTIDE SEQUENCE [LARGE SCALE GENOMIC DNA]</scope>
    <source>
        <strain evidence="3">NZE10 / CBS 128990</strain>
    </source>
</reference>
<gene>
    <name evidence="2" type="ORF">DOTSEDRAFT_70978</name>
</gene>
<keyword evidence="3" id="KW-1185">Reference proteome</keyword>
<dbReference type="EMBL" id="KB446538">
    <property type="protein sequence ID" value="EME45114.1"/>
    <property type="molecule type" value="Genomic_DNA"/>
</dbReference>
<feature type="transmembrane region" description="Helical" evidence="1">
    <location>
        <begin position="63"/>
        <end position="85"/>
    </location>
</feature>
<dbReference type="PANTHER" id="PTHR42083">
    <property type="entry name" value="MARVEL DOMAIN-CONTAINING PROTEIN"/>
    <property type="match status" value="1"/>
</dbReference>
<keyword evidence="1" id="KW-1133">Transmembrane helix</keyword>
<name>N1PRT3_DOTSN</name>
<evidence type="ECO:0000313" key="2">
    <source>
        <dbReference type="EMBL" id="EME45114.1"/>
    </source>
</evidence>
<evidence type="ECO:0000313" key="3">
    <source>
        <dbReference type="Proteomes" id="UP000016933"/>
    </source>
</evidence>
<sequence length="170" mass="18936">MAITDTLRSRASDSHGGLLGGILNGLLRFLQFVLALTVCGLYGVDLHHASQAPHGHADSKWVFAEVVAGLAAFTVITYASLSCCVPTWSEKLFGWDWIMFILWTALFGLFGSIYIDAHPSPEQHGQQRMKHAVWVDLVNMLLWLISAIYATLMFWKGRHNRSVHTGRAKV</sequence>
<evidence type="ECO:0000256" key="1">
    <source>
        <dbReference type="SAM" id="Phobius"/>
    </source>
</evidence>